<accession>A0A7I8IS04</accession>
<dbReference type="AlphaFoldDB" id="A0A7I8IS04"/>
<dbReference type="GO" id="GO:0045927">
    <property type="term" value="P:positive regulation of growth"/>
    <property type="evidence" value="ECO:0007669"/>
    <property type="project" value="InterPro"/>
</dbReference>
<dbReference type="Proteomes" id="UP001189122">
    <property type="component" value="Unassembled WGS sequence"/>
</dbReference>
<evidence type="ECO:0000313" key="3">
    <source>
        <dbReference type="EMBL" id="CAA2620989.1"/>
    </source>
</evidence>
<dbReference type="PANTHER" id="PTHR31371:SF20">
    <property type="entry name" value="OS12G0146500 PROTEIN"/>
    <property type="match status" value="1"/>
</dbReference>
<dbReference type="PANTHER" id="PTHR31371">
    <property type="entry name" value="BNAC09G50660D PROTEIN"/>
    <property type="match status" value="1"/>
</dbReference>
<gene>
    <name evidence="3" type="ORF">SI7747_05007158</name>
</gene>
<keyword evidence="4" id="KW-1185">Reference proteome</keyword>
<evidence type="ECO:0000259" key="2">
    <source>
        <dbReference type="Pfam" id="PF05003"/>
    </source>
</evidence>
<reference evidence="3 4" key="1">
    <citation type="submission" date="2019-12" db="EMBL/GenBank/DDBJ databases">
        <authorList>
            <person name="Scholz U."/>
            <person name="Mascher M."/>
            <person name="Fiebig A."/>
        </authorList>
    </citation>
    <scope>NUCLEOTIDE SEQUENCE</scope>
</reference>
<organism evidence="3">
    <name type="scientific">Spirodela intermedia</name>
    <name type="common">Intermediate duckweed</name>
    <dbReference type="NCBI Taxonomy" id="51605"/>
    <lineage>
        <taxon>Eukaryota</taxon>
        <taxon>Viridiplantae</taxon>
        <taxon>Streptophyta</taxon>
        <taxon>Embryophyta</taxon>
        <taxon>Tracheophyta</taxon>
        <taxon>Spermatophyta</taxon>
        <taxon>Magnoliopsida</taxon>
        <taxon>Liliopsida</taxon>
        <taxon>Araceae</taxon>
        <taxon>Lemnoideae</taxon>
        <taxon>Spirodela</taxon>
    </lineage>
</organism>
<feature type="region of interest" description="Disordered" evidence="1">
    <location>
        <begin position="306"/>
        <end position="337"/>
    </location>
</feature>
<evidence type="ECO:0000313" key="4">
    <source>
        <dbReference type="Proteomes" id="UP001189122"/>
    </source>
</evidence>
<feature type="domain" description="DUF668" evidence="2">
    <location>
        <begin position="418"/>
        <end position="509"/>
    </location>
</feature>
<dbReference type="Pfam" id="PF05003">
    <property type="entry name" value="DUF668"/>
    <property type="match status" value="1"/>
</dbReference>
<dbReference type="EMBL" id="CACRZD030000005">
    <property type="protein sequence ID" value="CAA6660742.1"/>
    <property type="molecule type" value="Genomic_DNA"/>
</dbReference>
<protein>
    <recommendedName>
        <fullName evidence="2">DUF668 domain-containing protein</fullName>
    </recommendedName>
</protein>
<proteinExistence type="predicted"/>
<sequence length="583" mass="63100">MVVESWFDRLGLLHGERRNGACGAENEVAATLAPTASRTLVSWPWSCLGSSLGSPISGTPSPTTRSPVSATTSLVLEGVQKLVSDDRGFLFALALSEMLEALGATSRAAALLARRCSIPVLRRLEQVLPDIVTPTKKMERKVRKMERLAAATVHLYQEMEVLAEMEQSLRRAQANTSSSLSGFSQGVSLIDLGQKVAWQRQEVKALRDQSLWNRSYDYIVRLVARALFTVVVRINLVFGFHRIAHDLGKEAGDPNCLPRSYSEAGRPRSSSLQADRRSTADADLSFCSGPLEGSWRKSGSIAAAESGPIGGAKGAAGEKRPGAKHLPPLPGGKSSTRTRWSLSGGAFGGCMLSGKDSPVLPGSLKPLAGLLNPRSEKAAGGGGGGGGSQFRRSNLLGCACVSLSLFDSKWKLVCTPSTLGASALALRFANIIIVIEKLAEYPHLIGPEARDDLYSMLPTSVKAALRVKLKPYTKNLAVCVYDPALAAEWSDALTRILDWLSPLAHNMVRWQSERNYEQQHWFSRSNVLLLQTLYFADQAKTEAAVVELLVGLNYLWRSAKEMDGRAVLECVHGKESVHCYDAK</sequence>
<dbReference type="EMBL" id="LR743592">
    <property type="protein sequence ID" value="CAA2620989.1"/>
    <property type="molecule type" value="Genomic_DNA"/>
</dbReference>
<evidence type="ECO:0000256" key="1">
    <source>
        <dbReference type="SAM" id="MobiDB-lite"/>
    </source>
</evidence>
<dbReference type="InterPro" id="IPR007700">
    <property type="entry name" value="DUF668"/>
</dbReference>
<feature type="region of interest" description="Disordered" evidence="1">
    <location>
        <begin position="254"/>
        <end position="277"/>
    </location>
</feature>
<name>A0A7I8IS04_SPIIN</name>